<dbReference type="GO" id="GO:0009960">
    <property type="term" value="P:endosperm development"/>
    <property type="evidence" value="ECO:0007669"/>
    <property type="project" value="InterPro"/>
</dbReference>
<comment type="similarity">
    <text evidence="1">Belongs to the bHLH protein family.</text>
</comment>
<comment type="caution">
    <text evidence="7">The sequence shown here is derived from an EMBL/GenBank/DDBJ whole genome shotgun (WGS) entry which is preliminary data.</text>
</comment>
<feature type="region of interest" description="Disordered" evidence="4">
    <location>
        <begin position="1"/>
        <end position="89"/>
    </location>
</feature>
<dbReference type="InterPro" id="IPR036638">
    <property type="entry name" value="HLH_DNA-bd_sf"/>
</dbReference>
<dbReference type="GO" id="GO:0003700">
    <property type="term" value="F:DNA-binding transcription factor activity"/>
    <property type="evidence" value="ECO:0007669"/>
    <property type="project" value="InterPro"/>
</dbReference>
<evidence type="ECO:0000256" key="1">
    <source>
        <dbReference type="ARBA" id="ARBA00005510"/>
    </source>
</evidence>
<dbReference type="SUPFAM" id="SSF47459">
    <property type="entry name" value="HLH, helix-loop-helix DNA-binding domain"/>
    <property type="match status" value="1"/>
</dbReference>
<keyword evidence="5" id="KW-1133">Transmembrane helix</keyword>
<accession>A0A835AFR5</accession>
<dbReference type="EMBL" id="JACEFO010002629">
    <property type="protein sequence ID" value="KAF8653212.1"/>
    <property type="molecule type" value="Genomic_DNA"/>
</dbReference>
<evidence type="ECO:0000256" key="2">
    <source>
        <dbReference type="ARBA" id="ARBA00023015"/>
    </source>
</evidence>
<dbReference type="Pfam" id="PF00010">
    <property type="entry name" value="HLH"/>
    <property type="match status" value="1"/>
</dbReference>
<feature type="transmembrane region" description="Helical" evidence="5">
    <location>
        <begin position="299"/>
        <end position="320"/>
    </location>
</feature>
<proteinExistence type="inferred from homology"/>
<evidence type="ECO:0000256" key="5">
    <source>
        <dbReference type="SAM" id="Phobius"/>
    </source>
</evidence>
<dbReference type="InterPro" id="IPR011598">
    <property type="entry name" value="bHLH_dom"/>
</dbReference>
<evidence type="ECO:0000256" key="4">
    <source>
        <dbReference type="SAM" id="MobiDB-lite"/>
    </source>
</evidence>
<dbReference type="PANTHER" id="PTHR46772">
    <property type="entry name" value="BHLH DOMAIN-CONTAINING PROTEIN"/>
    <property type="match status" value="1"/>
</dbReference>
<feature type="compositionally biased region" description="Basic and acidic residues" evidence="4">
    <location>
        <begin position="68"/>
        <end position="81"/>
    </location>
</feature>
<keyword evidence="3" id="KW-0804">Transcription</keyword>
<evidence type="ECO:0000259" key="6">
    <source>
        <dbReference type="PROSITE" id="PS50888"/>
    </source>
</evidence>
<sequence length="326" mass="34705">MAHQDSPRDHHKLTADEPDFAPPTILTFLGPAENHQGRSSVSSPDMENASNIGKEDIVQNFSQGGEGDSAHGGEANSERSTGKNPAMGEAAATNTRDGFLTGKGSLAAAAAADNDGDLKTHIVTERERRKRMKDLFSNLQALMPHVPEKVDKATLVGETIHFIRTLEQTKVQLEKRKHEQALAWQAAAAATMSSVSASQTAQGMAAMSNGWGHVPRQQQPATSAAAIPVVPAPLLTAAMGPIGFQTWSAPNVVLSVSNNKGIINLCLPKQPRLLTVAMSVLSKHGIDVITVQVAADGGWSLITIYACVSIAFSISPFYWFHTLGCR</sequence>
<evidence type="ECO:0000256" key="3">
    <source>
        <dbReference type="ARBA" id="ARBA00023163"/>
    </source>
</evidence>
<dbReference type="GO" id="GO:0046983">
    <property type="term" value="F:protein dimerization activity"/>
    <property type="evidence" value="ECO:0007669"/>
    <property type="project" value="InterPro"/>
</dbReference>
<keyword evidence="5" id="KW-0472">Membrane</keyword>
<dbReference type="Proteomes" id="UP000636709">
    <property type="component" value="Unassembled WGS sequence"/>
</dbReference>
<gene>
    <name evidence="7" type="ORF">HU200_062667</name>
</gene>
<dbReference type="InterPro" id="IPR044278">
    <property type="entry name" value="BHLH95-like"/>
</dbReference>
<dbReference type="SMART" id="SM00353">
    <property type="entry name" value="HLH"/>
    <property type="match status" value="1"/>
</dbReference>
<dbReference type="InterPro" id="IPR045239">
    <property type="entry name" value="bHLH95_bHLH"/>
</dbReference>
<dbReference type="PROSITE" id="PS50888">
    <property type="entry name" value="BHLH"/>
    <property type="match status" value="1"/>
</dbReference>
<keyword evidence="8" id="KW-1185">Reference proteome</keyword>
<keyword evidence="2" id="KW-0805">Transcription regulation</keyword>
<evidence type="ECO:0000313" key="8">
    <source>
        <dbReference type="Proteomes" id="UP000636709"/>
    </source>
</evidence>
<keyword evidence="5" id="KW-0812">Transmembrane</keyword>
<feature type="domain" description="BHLH" evidence="6">
    <location>
        <begin position="116"/>
        <end position="166"/>
    </location>
</feature>
<protein>
    <recommendedName>
        <fullName evidence="6">BHLH domain-containing protein</fullName>
    </recommendedName>
</protein>
<evidence type="ECO:0000313" key="7">
    <source>
        <dbReference type="EMBL" id="KAF8653212.1"/>
    </source>
</evidence>
<dbReference type="CDD" id="cd11393">
    <property type="entry name" value="bHLH_AtbHLH_like"/>
    <property type="match status" value="1"/>
</dbReference>
<dbReference type="Gene3D" id="4.10.280.10">
    <property type="entry name" value="Helix-loop-helix DNA-binding domain"/>
    <property type="match status" value="1"/>
</dbReference>
<organism evidence="7 8">
    <name type="scientific">Digitaria exilis</name>
    <dbReference type="NCBI Taxonomy" id="1010633"/>
    <lineage>
        <taxon>Eukaryota</taxon>
        <taxon>Viridiplantae</taxon>
        <taxon>Streptophyta</taxon>
        <taxon>Embryophyta</taxon>
        <taxon>Tracheophyta</taxon>
        <taxon>Spermatophyta</taxon>
        <taxon>Magnoliopsida</taxon>
        <taxon>Liliopsida</taxon>
        <taxon>Poales</taxon>
        <taxon>Poaceae</taxon>
        <taxon>PACMAD clade</taxon>
        <taxon>Panicoideae</taxon>
        <taxon>Panicodae</taxon>
        <taxon>Paniceae</taxon>
        <taxon>Anthephorinae</taxon>
        <taxon>Digitaria</taxon>
    </lineage>
</organism>
<feature type="compositionally biased region" description="Basic and acidic residues" evidence="4">
    <location>
        <begin position="1"/>
        <end position="15"/>
    </location>
</feature>
<dbReference type="PANTHER" id="PTHR46772:SF8">
    <property type="entry name" value="TRANSCRIPTION FACTOR BHLH95"/>
    <property type="match status" value="1"/>
</dbReference>
<reference evidence="7" key="1">
    <citation type="submission" date="2020-07" db="EMBL/GenBank/DDBJ databases">
        <title>Genome sequence and genetic diversity analysis of an under-domesticated orphan crop, white fonio (Digitaria exilis).</title>
        <authorList>
            <person name="Bennetzen J.L."/>
            <person name="Chen S."/>
            <person name="Ma X."/>
            <person name="Wang X."/>
            <person name="Yssel A.E.J."/>
            <person name="Chaluvadi S.R."/>
            <person name="Johnson M."/>
            <person name="Gangashetty P."/>
            <person name="Hamidou F."/>
            <person name="Sanogo M.D."/>
            <person name="Zwaenepoel A."/>
            <person name="Wallace J."/>
            <person name="Van De Peer Y."/>
            <person name="Van Deynze A."/>
        </authorList>
    </citation>
    <scope>NUCLEOTIDE SEQUENCE</scope>
    <source>
        <tissue evidence="7">Leaves</tissue>
    </source>
</reference>
<dbReference type="AlphaFoldDB" id="A0A835AFR5"/>
<name>A0A835AFR5_9POAL</name>
<feature type="compositionally biased region" description="Polar residues" evidence="4">
    <location>
        <begin position="37"/>
        <end position="51"/>
    </location>
</feature>
<dbReference type="OrthoDB" id="690068at2759"/>